<protein>
    <submittedName>
        <fullName evidence="4">D-2-hydroxyacid dehydrogenase</fullName>
    </submittedName>
</protein>
<dbReference type="Pfam" id="PF02826">
    <property type="entry name" value="2-Hacid_dh_C"/>
    <property type="match status" value="1"/>
</dbReference>
<dbReference type="Gene3D" id="3.40.50.720">
    <property type="entry name" value="NAD(P)-binding Rossmann-like Domain"/>
    <property type="match status" value="2"/>
</dbReference>
<sequence length="315" mass="33752">MKSVIRSPHYAQQLVPVIRRLLGSDPVVPQDEAECYRVVGEADVLFCQPSQISPELVRAMAQAPRLRWLQVLGSGVDKLASLERPDLVITNAADAYGPAVAEHAVALALALFRRIPELVEARERRQWTKPSIDDRLDSLEGAVAAVVGYGAIGAAIVRRLEAFDVSSIRVVRRRPVPSPDGEAGRARFMPLDEALSGADIVFLAVPLTGQTRRLVDAARLAHLAPGARLVNVSRGDVVDTDALIAALASGALSGAALDVFETEPLPTASPLWALPNLIVSPHVAGRGNRRVTERIIGICERNITAFAAGDLRSSQ</sequence>
<name>A0A9X2T5E0_9HYPH</name>
<dbReference type="EMBL" id="JANTHZ010000010">
    <property type="protein sequence ID" value="MCS0497181.1"/>
    <property type="molecule type" value="Genomic_DNA"/>
</dbReference>
<dbReference type="Proteomes" id="UP001151088">
    <property type="component" value="Unassembled WGS sequence"/>
</dbReference>
<reference evidence="4" key="1">
    <citation type="submission" date="2022-08" db="EMBL/GenBank/DDBJ databases">
        <authorList>
            <person name="Li F."/>
        </authorList>
    </citation>
    <scope>NUCLEOTIDE SEQUENCE</scope>
    <source>
        <strain evidence="4">MQZ15Z-1</strain>
    </source>
</reference>
<dbReference type="PANTHER" id="PTHR43333:SF1">
    <property type="entry name" value="D-ISOMER SPECIFIC 2-HYDROXYACID DEHYDROGENASE NAD-BINDING DOMAIN-CONTAINING PROTEIN"/>
    <property type="match status" value="1"/>
</dbReference>
<feature type="domain" description="D-isomer specific 2-hydroxyacid dehydrogenase NAD-binding" evidence="3">
    <location>
        <begin position="105"/>
        <end position="284"/>
    </location>
</feature>
<dbReference type="SUPFAM" id="SSF51735">
    <property type="entry name" value="NAD(P)-binding Rossmann-fold domains"/>
    <property type="match status" value="1"/>
</dbReference>
<dbReference type="PANTHER" id="PTHR43333">
    <property type="entry name" value="2-HACID_DH_C DOMAIN-CONTAINING PROTEIN"/>
    <property type="match status" value="1"/>
</dbReference>
<dbReference type="PROSITE" id="PS00671">
    <property type="entry name" value="D_2_HYDROXYACID_DH_3"/>
    <property type="match status" value="1"/>
</dbReference>
<dbReference type="InterPro" id="IPR006140">
    <property type="entry name" value="D-isomer_DH_NAD-bd"/>
</dbReference>
<organism evidence="4 5">
    <name type="scientific">Ancylobacter mangrovi</name>
    <dbReference type="NCBI Taxonomy" id="2972472"/>
    <lineage>
        <taxon>Bacteria</taxon>
        <taxon>Pseudomonadati</taxon>
        <taxon>Pseudomonadota</taxon>
        <taxon>Alphaproteobacteria</taxon>
        <taxon>Hyphomicrobiales</taxon>
        <taxon>Xanthobacteraceae</taxon>
        <taxon>Ancylobacter</taxon>
    </lineage>
</organism>
<evidence type="ECO:0000256" key="1">
    <source>
        <dbReference type="ARBA" id="ARBA00023002"/>
    </source>
</evidence>
<keyword evidence="1" id="KW-0560">Oxidoreductase</keyword>
<evidence type="ECO:0000313" key="5">
    <source>
        <dbReference type="Proteomes" id="UP001151088"/>
    </source>
</evidence>
<dbReference type="SUPFAM" id="SSF52283">
    <property type="entry name" value="Formate/glycerate dehydrogenase catalytic domain-like"/>
    <property type="match status" value="1"/>
</dbReference>
<dbReference type="GO" id="GO:0016616">
    <property type="term" value="F:oxidoreductase activity, acting on the CH-OH group of donors, NAD or NADP as acceptor"/>
    <property type="evidence" value="ECO:0007669"/>
    <property type="project" value="UniProtKB-ARBA"/>
</dbReference>
<keyword evidence="2" id="KW-0520">NAD</keyword>
<gene>
    <name evidence="4" type="ORF">NVS89_19010</name>
</gene>
<comment type="caution">
    <text evidence="4">The sequence shown here is derived from an EMBL/GenBank/DDBJ whole genome shotgun (WGS) entry which is preliminary data.</text>
</comment>
<dbReference type="InterPro" id="IPR036291">
    <property type="entry name" value="NAD(P)-bd_dom_sf"/>
</dbReference>
<evidence type="ECO:0000259" key="3">
    <source>
        <dbReference type="Pfam" id="PF02826"/>
    </source>
</evidence>
<dbReference type="RefSeq" id="WP_258734334.1">
    <property type="nucleotide sequence ID" value="NZ_JANTHZ010000010.1"/>
</dbReference>
<dbReference type="CDD" id="cd05300">
    <property type="entry name" value="2-Hacid_dh_1"/>
    <property type="match status" value="1"/>
</dbReference>
<dbReference type="InterPro" id="IPR029753">
    <property type="entry name" value="D-isomer_DH_CS"/>
</dbReference>
<evidence type="ECO:0000256" key="2">
    <source>
        <dbReference type="ARBA" id="ARBA00023027"/>
    </source>
</evidence>
<keyword evidence="5" id="KW-1185">Reference proteome</keyword>
<dbReference type="GO" id="GO:0051287">
    <property type="term" value="F:NAD binding"/>
    <property type="evidence" value="ECO:0007669"/>
    <property type="project" value="InterPro"/>
</dbReference>
<evidence type="ECO:0000313" key="4">
    <source>
        <dbReference type="EMBL" id="MCS0497181.1"/>
    </source>
</evidence>
<proteinExistence type="predicted"/>
<accession>A0A9X2T5E0</accession>
<dbReference type="AlphaFoldDB" id="A0A9X2T5E0"/>